<dbReference type="AlphaFoldDB" id="E3J8X7"/>
<dbReference type="Proteomes" id="UP000002484">
    <property type="component" value="Chromosome"/>
</dbReference>
<dbReference type="GO" id="GO:0016491">
    <property type="term" value="F:oxidoreductase activity"/>
    <property type="evidence" value="ECO:0007669"/>
    <property type="project" value="InterPro"/>
</dbReference>
<dbReference type="CDD" id="cd06193">
    <property type="entry name" value="siderophore_interacting"/>
    <property type="match status" value="1"/>
</dbReference>
<keyword evidence="3" id="KW-1185">Reference proteome</keyword>
<reference evidence="2 3" key="1">
    <citation type="submission" date="2010-10" db="EMBL/GenBank/DDBJ databases">
        <title>Complete sequence of Frankia sp. EuI1c.</title>
        <authorList>
            <consortium name="US DOE Joint Genome Institute"/>
            <person name="Lucas S."/>
            <person name="Copeland A."/>
            <person name="Lapidus A."/>
            <person name="Cheng J.-F."/>
            <person name="Bruce D."/>
            <person name="Goodwin L."/>
            <person name="Pitluck S."/>
            <person name="Chertkov O."/>
            <person name="Detter J.C."/>
            <person name="Han C."/>
            <person name="Tapia R."/>
            <person name="Land M."/>
            <person name="Hauser L."/>
            <person name="Jeffries C."/>
            <person name="Kyrpides N."/>
            <person name="Ivanova N."/>
            <person name="Mikhailova N."/>
            <person name="Beauchemin N."/>
            <person name="Sen A."/>
            <person name="Sur S.A."/>
            <person name="Gtari M."/>
            <person name="Wall L."/>
            <person name="Tisa L."/>
            <person name="Woyke T."/>
        </authorList>
    </citation>
    <scope>NUCLEOTIDE SEQUENCE [LARGE SCALE GENOMIC DNA]</scope>
    <source>
        <strain evidence="3">DSM 45817 / CECT 9037 / EuI1c</strain>
    </source>
</reference>
<protein>
    <submittedName>
        <fullName evidence="2">Siderophore-interacting protein</fullName>
    </submittedName>
</protein>
<accession>E3J8X7</accession>
<evidence type="ECO:0000313" key="3">
    <source>
        <dbReference type="Proteomes" id="UP000002484"/>
    </source>
</evidence>
<dbReference type="Pfam" id="PF04954">
    <property type="entry name" value="SIP"/>
    <property type="match status" value="1"/>
</dbReference>
<dbReference type="SUPFAM" id="SSF63380">
    <property type="entry name" value="Riboflavin synthase domain-like"/>
    <property type="match status" value="1"/>
</dbReference>
<dbReference type="KEGG" id="fri:FraEuI1c_1653"/>
<dbReference type="RefSeq" id="WP_013422829.1">
    <property type="nucleotide sequence ID" value="NC_014666.1"/>
</dbReference>
<dbReference type="EMBL" id="CP002299">
    <property type="protein sequence ID" value="ADP79710.1"/>
    <property type="molecule type" value="Genomic_DNA"/>
</dbReference>
<dbReference type="InterPro" id="IPR039374">
    <property type="entry name" value="SIP_fam"/>
</dbReference>
<evidence type="ECO:0000259" key="1">
    <source>
        <dbReference type="PROSITE" id="PS51384"/>
    </source>
</evidence>
<feature type="domain" description="FAD-binding FR-type" evidence="1">
    <location>
        <begin position="22"/>
        <end position="133"/>
    </location>
</feature>
<dbReference type="InterPro" id="IPR013113">
    <property type="entry name" value="SIP_FAD-bd"/>
</dbReference>
<name>E3J8X7_PSEI1</name>
<dbReference type="eggNOG" id="COG2375">
    <property type="taxonomic scope" value="Bacteria"/>
</dbReference>
<dbReference type="InterPro" id="IPR017927">
    <property type="entry name" value="FAD-bd_FR_type"/>
</dbReference>
<dbReference type="InterPro" id="IPR017938">
    <property type="entry name" value="Riboflavin_synthase-like_b-brl"/>
</dbReference>
<dbReference type="Gene3D" id="2.40.30.10">
    <property type="entry name" value="Translation factors"/>
    <property type="match status" value="1"/>
</dbReference>
<dbReference type="Pfam" id="PF08021">
    <property type="entry name" value="FAD_binding_9"/>
    <property type="match status" value="1"/>
</dbReference>
<organism evidence="2 3">
    <name type="scientific">Pseudofrankia inefficax (strain DSM 45817 / CECT 9037 / DDB 130130 / EuI1c)</name>
    <name type="common">Frankia inefficax</name>
    <dbReference type="NCBI Taxonomy" id="298654"/>
    <lineage>
        <taxon>Bacteria</taxon>
        <taxon>Bacillati</taxon>
        <taxon>Actinomycetota</taxon>
        <taxon>Actinomycetes</taxon>
        <taxon>Frankiales</taxon>
        <taxon>Frankiaceae</taxon>
        <taxon>Pseudofrankia</taxon>
    </lineage>
</organism>
<dbReference type="InterPro" id="IPR039261">
    <property type="entry name" value="FNR_nucleotide-bd"/>
</dbReference>
<evidence type="ECO:0000313" key="2">
    <source>
        <dbReference type="EMBL" id="ADP79710.1"/>
    </source>
</evidence>
<gene>
    <name evidence="2" type="ordered locus">FraEuI1c_1653</name>
</gene>
<sequence>MDATTPAPTARPARSSRNPLARVLHRAQVAAVEQLAARTRRITLTGDALAGLDWTPGQHVSVVLADPSVPGSWLRSPRDLKRTYSVWDYAPDGRLDLAVYDHGGDGPGARWAREAAAGRGVLVKGPEGHLVAQPDAPYHVFAGDDTAAVAFGAILRALPATAPVFGAVEHDTPGDALPLPRRDELTFVYREGAPAADSPRLPAALADLPLPAEPGVAYLAGEARAIQSARRHLVEERGWPRRNVVTHPFWTPGRRGMD</sequence>
<dbReference type="STRING" id="298654.FraEuI1c_1653"/>
<dbReference type="PROSITE" id="PS51384">
    <property type="entry name" value="FAD_FR"/>
    <property type="match status" value="1"/>
</dbReference>
<proteinExistence type="predicted"/>
<dbReference type="OrthoDB" id="3745257at2"/>
<dbReference type="Gene3D" id="3.40.50.80">
    <property type="entry name" value="Nucleotide-binding domain of ferredoxin-NADP reductase (FNR) module"/>
    <property type="match status" value="1"/>
</dbReference>
<dbReference type="InterPro" id="IPR007037">
    <property type="entry name" value="SIP_rossman_dom"/>
</dbReference>
<dbReference type="HOGENOM" id="CLU_083573_0_0_11"/>
<dbReference type="InParanoid" id="E3J8X7"/>
<dbReference type="PANTHER" id="PTHR30157">
    <property type="entry name" value="FERRIC REDUCTASE, NADPH-DEPENDENT"/>
    <property type="match status" value="1"/>
</dbReference>
<dbReference type="PANTHER" id="PTHR30157:SF0">
    <property type="entry name" value="NADPH-DEPENDENT FERRIC-CHELATE REDUCTASE"/>
    <property type="match status" value="1"/>
</dbReference>